<dbReference type="Pfam" id="PF12306">
    <property type="entry name" value="PixA"/>
    <property type="match status" value="1"/>
</dbReference>
<dbReference type="InterPro" id="IPR038712">
    <property type="entry name" value="PixA-like_sf"/>
</dbReference>
<protein>
    <recommendedName>
        <fullName evidence="3">DNA-directed RNA polymerase subunit beta</fullName>
    </recommendedName>
</protein>
<reference evidence="1 2" key="1">
    <citation type="submission" date="2015-11" db="EMBL/GenBank/DDBJ databases">
        <title>Expanding the genomic diversity of Burkholderia species for the development of highly accurate diagnostics.</title>
        <authorList>
            <person name="Sahl J."/>
            <person name="Keim P."/>
            <person name="Wagner D."/>
        </authorList>
    </citation>
    <scope>NUCLEOTIDE SEQUENCE [LARGE SCALE GENOMIC DNA]</scope>
    <source>
        <strain evidence="1 2">MSMB1585WGS</strain>
    </source>
</reference>
<name>A0ABD4E3F2_9BURK</name>
<evidence type="ECO:0008006" key="3">
    <source>
        <dbReference type="Google" id="ProtNLM"/>
    </source>
</evidence>
<evidence type="ECO:0000313" key="1">
    <source>
        <dbReference type="EMBL" id="KVN86478.1"/>
    </source>
</evidence>
<dbReference type="Gene3D" id="2.60.40.3910">
    <property type="entry name" value="Inclusion body protein"/>
    <property type="match status" value="1"/>
</dbReference>
<dbReference type="AlphaFoldDB" id="A0ABD4E3F2"/>
<organism evidence="1 2">
    <name type="scientific">Burkholderia ubonensis</name>
    <dbReference type="NCBI Taxonomy" id="101571"/>
    <lineage>
        <taxon>Bacteria</taxon>
        <taxon>Pseudomonadati</taxon>
        <taxon>Pseudomonadota</taxon>
        <taxon>Betaproteobacteria</taxon>
        <taxon>Burkholderiales</taxon>
        <taxon>Burkholderiaceae</taxon>
        <taxon>Burkholderia</taxon>
        <taxon>Burkholderia cepacia complex</taxon>
    </lineage>
</organism>
<gene>
    <name evidence="1" type="ORF">WJ68_10050</name>
</gene>
<comment type="caution">
    <text evidence="1">The sequence shown here is derived from an EMBL/GenBank/DDBJ whole genome shotgun (WGS) entry which is preliminary data.</text>
</comment>
<dbReference type="Proteomes" id="UP000057910">
    <property type="component" value="Unassembled WGS sequence"/>
</dbReference>
<proteinExistence type="predicted"/>
<dbReference type="EMBL" id="LPAD01000051">
    <property type="protein sequence ID" value="KVN86478.1"/>
    <property type="molecule type" value="Genomic_DNA"/>
</dbReference>
<dbReference type="InterPro" id="IPR021087">
    <property type="entry name" value="Uncharacterised_PixA/AidA"/>
</dbReference>
<evidence type="ECO:0000313" key="2">
    <source>
        <dbReference type="Proteomes" id="UP000057910"/>
    </source>
</evidence>
<dbReference type="RefSeq" id="WP_059851677.1">
    <property type="nucleotide sequence ID" value="NZ_LOZC01000086.1"/>
</dbReference>
<sequence>MSEIDLKASSQAIDILVVIDTEYVKNYWNKSTPARTPSQIWQQPTGLDHTNKFMICTGSRGIISGQGTGDLHFRANVKDSVRFNGTSVYGNADDAVIVYQITPILKPGVSIDVFNKFTANGYKLTGAAQPDPKSELGNGLPALHVTEDFQTFEATVAQSGTEFFGLSFALYTLSADGQRQDLYGYFWWDPHITVA</sequence>
<accession>A0ABD4E3F2</accession>